<dbReference type="AlphaFoldDB" id="A0A0G4MTX7"/>
<feature type="region of interest" description="Disordered" evidence="1">
    <location>
        <begin position="1"/>
        <end position="117"/>
    </location>
</feature>
<feature type="compositionally biased region" description="Low complexity" evidence="1">
    <location>
        <begin position="100"/>
        <end position="111"/>
    </location>
</feature>
<dbReference type="InterPro" id="IPR002035">
    <property type="entry name" value="VWF_A"/>
</dbReference>
<sequence>MRKSFFGSVKDKLSKKSSDTTPSDPTTNQNIASARAPSPAPAPAQASAPAPTPAARTTNNNPFSNPSPATRRPEPPPAYADVPSIEVGTGPMPQNPTPAPRSTSPAPSHTSQVSLTSVTNEEDPYAFLAQFDTVFVIDDSGSMAGRSWREVKDALRAITPICTAHDADGIDLFFLNHKSAQPAAKGSAAGGFRGINDAARVENIFSTVRPSGGTPTGTRLHAILKPYLALCVASEADIESVKPINIIVITDGVPSDDVETVLINAAKKLDKIDAPPYQVGIQFFQVGNEEGAREALKELDDGLAELVDGGVRDMVDTVTWNKGGDNTLSASNILKVVLGAVVKRLDRRRASGESRRSARHLAP</sequence>
<keyword evidence="4" id="KW-1185">Reference proteome</keyword>
<dbReference type="PROSITE" id="PS50234">
    <property type="entry name" value="VWFA"/>
    <property type="match status" value="1"/>
</dbReference>
<dbReference type="Gene3D" id="3.40.50.410">
    <property type="entry name" value="von Willebrand factor, type A domain"/>
    <property type="match status" value="1"/>
</dbReference>
<protein>
    <recommendedName>
        <fullName evidence="2">VWFA domain-containing protein</fullName>
    </recommendedName>
</protein>
<dbReference type="SUPFAM" id="SSF53300">
    <property type="entry name" value="vWA-like"/>
    <property type="match status" value="1"/>
</dbReference>
<evidence type="ECO:0000259" key="2">
    <source>
        <dbReference type="PROSITE" id="PS50234"/>
    </source>
</evidence>
<feature type="compositionally biased region" description="Basic and acidic residues" evidence="1">
    <location>
        <begin position="9"/>
        <end position="18"/>
    </location>
</feature>
<feature type="domain" description="VWFA" evidence="2">
    <location>
        <begin position="132"/>
        <end position="299"/>
    </location>
</feature>
<feature type="non-terminal residue" evidence="3">
    <location>
        <position position="363"/>
    </location>
</feature>
<dbReference type="Pfam" id="PF00092">
    <property type="entry name" value="VWA"/>
    <property type="match status" value="1"/>
</dbReference>
<evidence type="ECO:0000313" key="4">
    <source>
        <dbReference type="Proteomes" id="UP000044602"/>
    </source>
</evidence>
<gene>
    <name evidence="3" type="ORF">BN1708_001462</name>
</gene>
<feature type="compositionally biased region" description="Low complexity" evidence="1">
    <location>
        <begin position="19"/>
        <end position="70"/>
    </location>
</feature>
<dbReference type="InterPro" id="IPR036465">
    <property type="entry name" value="vWFA_dom_sf"/>
</dbReference>
<dbReference type="PANTHER" id="PTHR34706">
    <property type="entry name" value="SLR1338 PROTEIN"/>
    <property type="match status" value="1"/>
</dbReference>
<dbReference type="STRING" id="100787.A0A0G4MTX7"/>
<evidence type="ECO:0000313" key="3">
    <source>
        <dbReference type="EMBL" id="CRK37440.1"/>
    </source>
</evidence>
<dbReference type="PANTHER" id="PTHR34706:SF1">
    <property type="entry name" value="VWFA DOMAIN-CONTAINING PROTEIN"/>
    <property type="match status" value="1"/>
</dbReference>
<dbReference type="SMART" id="SM00327">
    <property type="entry name" value="VWA"/>
    <property type="match status" value="1"/>
</dbReference>
<accession>A0A0G4MTX7</accession>
<dbReference type="Proteomes" id="UP000044602">
    <property type="component" value="Unassembled WGS sequence"/>
</dbReference>
<dbReference type="EMBL" id="CVQH01024749">
    <property type="protein sequence ID" value="CRK37440.1"/>
    <property type="molecule type" value="Genomic_DNA"/>
</dbReference>
<name>A0A0G4MTX7_VERLO</name>
<organism evidence="3 4">
    <name type="scientific">Verticillium longisporum</name>
    <name type="common">Verticillium dahliae var. longisporum</name>
    <dbReference type="NCBI Taxonomy" id="100787"/>
    <lineage>
        <taxon>Eukaryota</taxon>
        <taxon>Fungi</taxon>
        <taxon>Dikarya</taxon>
        <taxon>Ascomycota</taxon>
        <taxon>Pezizomycotina</taxon>
        <taxon>Sordariomycetes</taxon>
        <taxon>Hypocreomycetidae</taxon>
        <taxon>Glomerellales</taxon>
        <taxon>Plectosphaerellaceae</taxon>
        <taxon>Verticillium</taxon>
    </lineage>
</organism>
<reference evidence="3 4" key="1">
    <citation type="submission" date="2015-05" db="EMBL/GenBank/DDBJ databases">
        <authorList>
            <person name="Wang D.B."/>
            <person name="Wang M."/>
        </authorList>
    </citation>
    <scope>NUCLEOTIDE SEQUENCE [LARGE SCALE GENOMIC DNA]</scope>
    <source>
        <strain evidence="3">VL1</strain>
    </source>
</reference>
<proteinExistence type="predicted"/>
<evidence type="ECO:0000256" key="1">
    <source>
        <dbReference type="SAM" id="MobiDB-lite"/>
    </source>
</evidence>